<proteinExistence type="predicted"/>
<comment type="caution">
    <text evidence="1">The sequence shown here is derived from an EMBL/GenBank/DDBJ whole genome shotgun (WGS) entry which is preliminary data.</text>
</comment>
<dbReference type="EMBL" id="BARS01017921">
    <property type="protein sequence ID" value="GAF88718.1"/>
    <property type="molecule type" value="Genomic_DNA"/>
</dbReference>
<reference evidence="1" key="1">
    <citation type="journal article" date="2014" name="Front. Microbiol.">
        <title>High frequency of phylogenetically diverse reductive dehalogenase-homologous genes in deep subseafloor sedimentary metagenomes.</title>
        <authorList>
            <person name="Kawai M."/>
            <person name="Futagami T."/>
            <person name="Toyoda A."/>
            <person name="Takaki Y."/>
            <person name="Nishi S."/>
            <person name="Hori S."/>
            <person name="Arai W."/>
            <person name="Tsubouchi T."/>
            <person name="Morono Y."/>
            <person name="Uchiyama I."/>
            <person name="Ito T."/>
            <person name="Fujiyama A."/>
            <person name="Inagaki F."/>
            <person name="Takami H."/>
        </authorList>
    </citation>
    <scope>NUCLEOTIDE SEQUENCE</scope>
    <source>
        <strain evidence="1">Expedition CK06-06</strain>
    </source>
</reference>
<name>X0T5E2_9ZZZZ</name>
<gene>
    <name evidence="1" type="ORF">S01H1_29247</name>
</gene>
<accession>X0T5E2</accession>
<organism evidence="1">
    <name type="scientific">marine sediment metagenome</name>
    <dbReference type="NCBI Taxonomy" id="412755"/>
    <lineage>
        <taxon>unclassified sequences</taxon>
        <taxon>metagenomes</taxon>
        <taxon>ecological metagenomes</taxon>
    </lineage>
</organism>
<sequence>MGYVDGVTDGQETALETEAYSVLGYYKVQKQWELFDGAREALKRL</sequence>
<evidence type="ECO:0000313" key="1">
    <source>
        <dbReference type="EMBL" id="GAF88718.1"/>
    </source>
</evidence>
<protein>
    <submittedName>
        <fullName evidence="1">Uncharacterized protein</fullName>
    </submittedName>
</protein>
<dbReference type="AlphaFoldDB" id="X0T5E2"/>